<evidence type="ECO:0000256" key="2">
    <source>
        <dbReference type="SAM" id="Phobius"/>
    </source>
</evidence>
<dbReference type="GO" id="GO:0005886">
    <property type="term" value="C:plasma membrane"/>
    <property type="evidence" value="ECO:0007669"/>
    <property type="project" value="TreeGrafter"/>
</dbReference>
<dbReference type="PANTHER" id="PTHR11328">
    <property type="entry name" value="MAJOR FACILITATOR SUPERFAMILY DOMAIN-CONTAINING PROTEIN"/>
    <property type="match status" value="1"/>
</dbReference>
<feature type="transmembrane region" description="Helical" evidence="2">
    <location>
        <begin position="63"/>
        <end position="81"/>
    </location>
</feature>
<evidence type="ECO:0000256" key="1">
    <source>
        <dbReference type="ARBA" id="ARBA00008335"/>
    </source>
</evidence>
<evidence type="ECO:0000313" key="3">
    <source>
        <dbReference type="EMBL" id="KAK2549626.1"/>
    </source>
</evidence>
<dbReference type="Pfam" id="PF07690">
    <property type="entry name" value="MFS_1"/>
    <property type="match status" value="1"/>
</dbReference>
<dbReference type="Proteomes" id="UP001249851">
    <property type="component" value="Unassembled WGS sequence"/>
</dbReference>
<feature type="transmembrane region" description="Helical" evidence="2">
    <location>
        <begin position="33"/>
        <end position="51"/>
    </location>
</feature>
<dbReference type="InterPro" id="IPR036259">
    <property type="entry name" value="MFS_trans_sf"/>
</dbReference>
<keyword evidence="4" id="KW-1185">Reference proteome</keyword>
<dbReference type="SUPFAM" id="SSF103473">
    <property type="entry name" value="MFS general substrate transporter"/>
    <property type="match status" value="1"/>
</dbReference>
<dbReference type="Gene3D" id="1.20.1250.20">
    <property type="entry name" value="MFS general substrate transporter like domains"/>
    <property type="match status" value="1"/>
</dbReference>
<dbReference type="EMBL" id="JARQWQ010000123">
    <property type="protein sequence ID" value="KAK2549626.1"/>
    <property type="molecule type" value="Genomic_DNA"/>
</dbReference>
<sequence length="197" mass="21370">MSVVYTCSRIAVNLTQSYSPLYLTEALHFQIEAIAYFPLVMLVSGAFSSFMVKKISRRLGTKWTFFIASSIVICASSWFYLQTVSERHSAYAAAFLMGSGNSVMLVMALSMIADLIGNDKASGGFVYSFMGLLDKAVAGLAVLFIQEYYPESPPEGIREGREVVEVETMDQGTQTTENGVSDLQATDAVADISCAGV</sequence>
<dbReference type="InterPro" id="IPR039672">
    <property type="entry name" value="MFS_2"/>
</dbReference>
<keyword evidence="2" id="KW-0472">Membrane</keyword>
<reference evidence="3" key="1">
    <citation type="journal article" date="2023" name="G3 (Bethesda)">
        <title>Whole genome assembly and annotation of the endangered Caribbean coral Acropora cervicornis.</title>
        <authorList>
            <person name="Selwyn J.D."/>
            <person name="Vollmer S.V."/>
        </authorList>
    </citation>
    <scope>NUCLEOTIDE SEQUENCE</scope>
    <source>
        <strain evidence="3">K2</strain>
    </source>
</reference>
<protein>
    <submittedName>
        <fullName evidence="3">Major facilitator superfamily domain-containing protein 12</fullName>
    </submittedName>
</protein>
<keyword evidence="2" id="KW-1133">Transmembrane helix</keyword>
<organism evidence="3 4">
    <name type="scientific">Acropora cervicornis</name>
    <name type="common">Staghorn coral</name>
    <dbReference type="NCBI Taxonomy" id="6130"/>
    <lineage>
        <taxon>Eukaryota</taxon>
        <taxon>Metazoa</taxon>
        <taxon>Cnidaria</taxon>
        <taxon>Anthozoa</taxon>
        <taxon>Hexacorallia</taxon>
        <taxon>Scleractinia</taxon>
        <taxon>Astrocoeniina</taxon>
        <taxon>Acroporidae</taxon>
        <taxon>Acropora</taxon>
    </lineage>
</organism>
<proteinExistence type="inferred from homology"/>
<dbReference type="InterPro" id="IPR011701">
    <property type="entry name" value="MFS"/>
</dbReference>
<keyword evidence="2" id="KW-0812">Transmembrane</keyword>
<comment type="similarity">
    <text evidence="1">Belongs to the major facilitator superfamily.</text>
</comment>
<accession>A0AAD9PV28</accession>
<feature type="transmembrane region" description="Helical" evidence="2">
    <location>
        <begin position="125"/>
        <end position="145"/>
    </location>
</feature>
<dbReference type="AlphaFoldDB" id="A0AAD9PV28"/>
<name>A0AAD9PV28_ACRCE</name>
<feature type="transmembrane region" description="Helical" evidence="2">
    <location>
        <begin position="93"/>
        <end position="113"/>
    </location>
</feature>
<gene>
    <name evidence="3" type="ORF">P5673_029877</name>
</gene>
<dbReference type="GO" id="GO:0008643">
    <property type="term" value="P:carbohydrate transport"/>
    <property type="evidence" value="ECO:0007669"/>
    <property type="project" value="InterPro"/>
</dbReference>
<reference evidence="3" key="2">
    <citation type="journal article" date="2023" name="Science">
        <title>Genomic signatures of disease resistance in endangered staghorn corals.</title>
        <authorList>
            <person name="Vollmer S.V."/>
            <person name="Selwyn J.D."/>
            <person name="Despard B.A."/>
            <person name="Roesel C.L."/>
        </authorList>
    </citation>
    <scope>NUCLEOTIDE SEQUENCE</scope>
    <source>
        <strain evidence="3">K2</strain>
    </source>
</reference>
<comment type="caution">
    <text evidence="3">The sequence shown here is derived from an EMBL/GenBank/DDBJ whole genome shotgun (WGS) entry which is preliminary data.</text>
</comment>
<evidence type="ECO:0000313" key="4">
    <source>
        <dbReference type="Proteomes" id="UP001249851"/>
    </source>
</evidence>
<dbReference type="PANTHER" id="PTHR11328:SF28">
    <property type="entry name" value="MAJOR FACILITATOR SUPERFAMILY DOMAIN-CONTAINING PROTEIN 12"/>
    <property type="match status" value="1"/>
</dbReference>
<dbReference type="GO" id="GO:0015293">
    <property type="term" value="F:symporter activity"/>
    <property type="evidence" value="ECO:0007669"/>
    <property type="project" value="InterPro"/>
</dbReference>